<sequence>MGQIALYGHIHAGNIAIENQRVLLLDIENVLVGVPCVYRPYLLELKRTHTAEAVDVYCFGRTLYEMAYADTLETCSLDRFSEGVSNELESVLHLCLSSTSCKHGSTTIDDLLHHRFFTRATLNGLTPHSDERGHLKIPLGVKEQIRQVIIGTETRLKNDQKLRKRESVWRSMSSLAETVRSHSSVPSTPTPLERCASEASPQPACNVTSAGRGALLHAICSFDKSRLARIESR</sequence>
<dbReference type="Proteomes" id="UP000324832">
    <property type="component" value="Unassembled WGS sequence"/>
</dbReference>
<dbReference type="InterPro" id="IPR011009">
    <property type="entry name" value="Kinase-like_dom_sf"/>
</dbReference>
<reference evidence="1 2" key="1">
    <citation type="submission" date="2017-07" db="EMBL/GenBank/DDBJ databases">
        <authorList>
            <person name="Talla V."/>
            <person name="Backstrom N."/>
        </authorList>
    </citation>
    <scope>NUCLEOTIDE SEQUENCE [LARGE SCALE GENOMIC DNA]</scope>
</reference>
<dbReference type="EMBL" id="FZQP02005144">
    <property type="protein sequence ID" value="VVD01060.1"/>
    <property type="molecule type" value="Genomic_DNA"/>
</dbReference>
<proteinExistence type="predicted"/>
<evidence type="ECO:0008006" key="3">
    <source>
        <dbReference type="Google" id="ProtNLM"/>
    </source>
</evidence>
<keyword evidence="2" id="KW-1185">Reference proteome</keyword>
<accession>A0A5E4QTY1</accession>
<protein>
    <recommendedName>
        <fullName evidence="3">Protein kinase domain-containing protein</fullName>
    </recommendedName>
</protein>
<dbReference type="SUPFAM" id="SSF56112">
    <property type="entry name" value="Protein kinase-like (PK-like)"/>
    <property type="match status" value="1"/>
</dbReference>
<dbReference type="Gene3D" id="1.10.510.10">
    <property type="entry name" value="Transferase(Phosphotransferase) domain 1"/>
    <property type="match status" value="1"/>
</dbReference>
<organism evidence="1 2">
    <name type="scientific">Leptidea sinapis</name>
    <dbReference type="NCBI Taxonomy" id="189913"/>
    <lineage>
        <taxon>Eukaryota</taxon>
        <taxon>Metazoa</taxon>
        <taxon>Ecdysozoa</taxon>
        <taxon>Arthropoda</taxon>
        <taxon>Hexapoda</taxon>
        <taxon>Insecta</taxon>
        <taxon>Pterygota</taxon>
        <taxon>Neoptera</taxon>
        <taxon>Endopterygota</taxon>
        <taxon>Lepidoptera</taxon>
        <taxon>Glossata</taxon>
        <taxon>Ditrysia</taxon>
        <taxon>Papilionoidea</taxon>
        <taxon>Pieridae</taxon>
        <taxon>Dismorphiinae</taxon>
        <taxon>Leptidea</taxon>
    </lineage>
</organism>
<name>A0A5E4QTY1_9NEOP</name>
<gene>
    <name evidence="1" type="ORF">LSINAPIS_LOCUS11574</name>
</gene>
<evidence type="ECO:0000313" key="1">
    <source>
        <dbReference type="EMBL" id="VVD01060.1"/>
    </source>
</evidence>
<dbReference type="AlphaFoldDB" id="A0A5E4QTY1"/>
<evidence type="ECO:0000313" key="2">
    <source>
        <dbReference type="Proteomes" id="UP000324832"/>
    </source>
</evidence>